<proteinExistence type="predicted"/>
<keyword evidence="2" id="KW-1185">Reference proteome</keyword>
<dbReference type="AlphaFoldDB" id="A0A4C1SI77"/>
<name>A0A4C1SI77_EUMVA</name>
<dbReference type="InterPro" id="IPR036085">
    <property type="entry name" value="PAZ_dom_sf"/>
</dbReference>
<reference evidence="1 2" key="1">
    <citation type="journal article" date="2019" name="Commun. Biol.">
        <title>The bagworm genome reveals a unique fibroin gene that provides high tensile strength.</title>
        <authorList>
            <person name="Kono N."/>
            <person name="Nakamura H."/>
            <person name="Ohtoshi R."/>
            <person name="Tomita M."/>
            <person name="Numata K."/>
            <person name="Arakawa K."/>
        </authorList>
    </citation>
    <scope>NUCLEOTIDE SEQUENCE [LARGE SCALE GENOMIC DNA]</scope>
</reference>
<organism evidence="1 2">
    <name type="scientific">Eumeta variegata</name>
    <name type="common">Bagworm moth</name>
    <name type="synonym">Eumeta japonica</name>
    <dbReference type="NCBI Taxonomy" id="151549"/>
    <lineage>
        <taxon>Eukaryota</taxon>
        <taxon>Metazoa</taxon>
        <taxon>Ecdysozoa</taxon>
        <taxon>Arthropoda</taxon>
        <taxon>Hexapoda</taxon>
        <taxon>Insecta</taxon>
        <taxon>Pterygota</taxon>
        <taxon>Neoptera</taxon>
        <taxon>Endopterygota</taxon>
        <taxon>Lepidoptera</taxon>
        <taxon>Glossata</taxon>
        <taxon>Ditrysia</taxon>
        <taxon>Tineoidea</taxon>
        <taxon>Psychidae</taxon>
        <taxon>Oiketicinae</taxon>
        <taxon>Eumeta</taxon>
    </lineage>
</organism>
<evidence type="ECO:0000313" key="2">
    <source>
        <dbReference type="Proteomes" id="UP000299102"/>
    </source>
</evidence>
<dbReference type="STRING" id="151549.A0A4C1SI77"/>
<gene>
    <name evidence="1" type="primary">Siwi</name>
    <name evidence="1" type="ORF">EVAR_72836_1</name>
</gene>
<evidence type="ECO:0000313" key="1">
    <source>
        <dbReference type="EMBL" id="GBP01862.1"/>
    </source>
</evidence>
<dbReference type="EMBL" id="BGZK01007015">
    <property type="protein sequence ID" value="GBP01862.1"/>
    <property type="molecule type" value="Genomic_DNA"/>
</dbReference>
<dbReference type="OrthoDB" id="7400211at2759"/>
<comment type="caution">
    <text evidence="1">The sequence shown here is derived from an EMBL/GenBank/DDBJ whole genome shotgun (WGS) entry which is preliminary data.</text>
</comment>
<dbReference type="SUPFAM" id="SSF101690">
    <property type="entry name" value="PAZ domain"/>
    <property type="match status" value="1"/>
</dbReference>
<protein>
    <submittedName>
        <fullName evidence="1">Piwi-like protein Siwi</fullName>
    </submittedName>
</protein>
<sequence length="108" mass="12887">MSLYTVQRLHPDPLELYSDRKEDGARMRILIKLVGDVSPGDYHYIQIFNIIIRKCFYALNLQLVNRDFFDPQAKVDIHQYKLQVWPGYKTTINQYEDRLLMVAEITHK</sequence>
<feature type="non-terminal residue" evidence="1">
    <location>
        <position position="108"/>
    </location>
</feature>
<dbReference type="Proteomes" id="UP000299102">
    <property type="component" value="Unassembled WGS sequence"/>
</dbReference>
<accession>A0A4C1SI77</accession>